<sequence>MSARATLQDQPISVRAKLAATWTSFMFFYAYVDILNFYTPGVVQDILDGKVFEFDLSQTFSTAALTLVGIPTLMVVLSATLPARANRITNLIVAALYIPVTAFNALSESWLFFYGLGIVLELALLALIIRLAWTWPRTASSATSLDRETARAQQRA</sequence>
<feature type="transmembrane region" description="Helical" evidence="1">
    <location>
        <begin position="20"/>
        <end position="39"/>
    </location>
</feature>
<feature type="transmembrane region" description="Helical" evidence="1">
    <location>
        <begin position="88"/>
        <end position="106"/>
    </location>
</feature>
<dbReference type="InterPro" id="IPR046289">
    <property type="entry name" value="DUF6326"/>
</dbReference>
<organism evidence="2 3">
    <name type="scientific">Kribbella yunnanensis</name>
    <dbReference type="NCBI Taxonomy" id="190194"/>
    <lineage>
        <taxon>Bacteria</taxon>
        <taxon>Bacillati</taxon>
        <taxon>Actinomycetota</taxon>
        <taxon>Actinomycetes</taxon>
        <taxon>Propionibacteriales</taxon>
        <taxon>Kribbellaceae</taxon>
        <taxon>Kribbella</taxon>
    </lineage>
</organism>
<keyword evidence="3" id="KW-1185">Reference proteome</keyword>
<feature type="transmembrane region" description="Helical" evidence="1">
    <location>
        <begin position="59"/>
        <end position="81"/>
    </location>
</feature>
<keyword evidence="1" id="KW-0472">Membrane</keyword>
<proteinExistence type="predicted"/>
<dbReference type="Pfam" id="PF19851">
    <property type="entry name" value="DUF6326"/>
    <property type="match status" value="1"/>
</dbReference>
<reference evidence="2 3" key="1">
    <citation type="journal article" date="2019" name="Int. J. Syst. Evol. Microbiol.">
        <title>The Global Catalogue of Microorganisms (GCM) 10K type strain sequencing project: providing services to taxonomists for standard genome sequencing and annotation.</title>
        <authorList>
            <consortium name="The Broad Institute Genomics Platform"/>
            <consortium name="The Broad Institute Genome Sequencing Center for Infectious Disease"/>
            <person name="Wu L."/>
            <person name="Ma J."/>
        </authorList>
    </citation>
    <scope>NUCLEOTIDE SEQUENCE [LARGE SCALE GENOMIC DNA]</scope>
    <source>
        <strain evidence="2 3">JCM 14307</strain>
    </source>
</reference>
<dbReference type="EMBL" id="BAAANF010000027">
    <property type="protein sequence ID" value="GAA1716662.1"/>
    <property type="molecule type" value="Genomic_DNA"/>
</dbReference>
<dbReference type="Proteomes" id="UP001500280">
    <property type="component" value="Unassembled WGS sequence"/>
</dbReference>
<name>A0ABN2J2H0_9ACTN</name>
<accession>A0ABN2J2H0</accession>
<comment type="caution">
    <text evidence="2">The sequence shown here is derived from an EMBL/GenBank/DDBJ whole genome shotgun (WGS) entry which is preliminary data.</text>
</comment>
<dbReference type="RefSeq" id="WP_344163854.1">
    <property type="nucleotide sequence ID" value="NZ_BAAANF010000027.1"/>
</dbReference>
<evidence type="ECO:0000256" key="1">
    <source>
        <dbReference type="SAM" id="Phobius"/>
    </source>
</evidence>
<protein>
    <recommendedName>
        <fullName evidence="4">MFS transporter</fullName>
    </recommendedName>
</protein>
<feature type="transmembrane region" description="Helical" evidence="1">
    <location>
        <begin position="112"/>
        <end position="133"/>
    </location>
</feature>
<gene>
    <name evidence="2" type="ORF">GCM10009745_76490</name>
</gene>
<keyword evidence="1" id="KW-1133">Transmembrane helix</keyword>
<keyword evidence="1" id="KW-0812">Transmembrane</keyword>
<evidence type="ECO:0008006" key="4">
    <source>
        <dbReference type="Google" id="ProtNLM"/>
    </source>
</evidence>
<evidence type="ECO:0000313" key="2">
    <source>
        <dbReference type="EMBL" id="GAA1716662.1"/>
    </source>
</evidence>
<evidence type="ECO:0000313" key="3">
    <source>
        <dbReference type="Proteomes" id="UP001500280"/>
    </source>
</evidence>